<dbReference type="Proteomes" id="UP001476798">
    <property type="component" value="Unassembled WGS sequence"/>
</dbReference>
<feature type="non-terminal residue" evidence="1">
    <location>
        <position position="51"/>
    </location>
</feature>
<dbReference type="Gene3D" id="2.60.200.20">
    <property type="match status" value="1"/>
</dbReference>
<comment type="caution">
    <text evidence="1">The sequence shown here is derived from an EMBL/GenBank/DDBJ whole genome shotgun (WGS) entry which is preliminary data.</text>
</comment>
<keyword evidence="2" id="KW-1185">Reference proteome</keyword>
<organism evidence="1 2">
    <name type="scientific">Goodea atripinnis</name>
    <dbReference type="NCBI Taxonomy" id="208336"/>
    <lineage>
        <taxon>Eukaryota</taxon>
        <taxon>Metazoa</taxon>
        <taxon>Chordata</taxon>
        <taxon>Craniata</taxon>
        <taxon>Vertebrata</taxon>
        <taxon>Euteleostomi</taxon>
        <taxon>Actinopterygii</taxon>
        <taxon>Neopterygii</taxon>
        <taxon>Teleostei</taxon>
        <taxon>Neoteleostei</taxon>
        <taxon>Acanthomorphata</taxon>
        <taxon>Ovalentaria</taxon>
        <taxon>Atherinomorphae</taxon>
        <taxon>Cyprinodontiformes</taxon>
        <taxon>Goodeidae</taxon>
        <taxon>Goodea</taxon>
    </lineage>
</organism>
<proteinExistence type="predicted"/>
<evidence type="ECO:0000313" key="1">
    <source>
        <dbReference type="EMBL" id="MEQ2178675.1"/>
    </source>
</evidence>
<protein>
    <submittedName>
        <fullName evidence="1">Uncharacterized protein</fullName>
    </submittedName>
</protein>
<dbReference type="EMBL" id="JAHRIO010061262">
    <property type="protein sequence ID" value="MEQ2178675.1"/>
    <property type="molecule type" value="Genomic_DNA"/>
</dbReference>
<reference evidence="1 2" key="1">
    <citation type="submission" date="2021-06" db="EMBL/GenBank/DDBJ databases">
        <authorList>
            <person name="Palmer J.M."/>
        </authorList>
    </citation>
    <scope>NUCLEOTIDE SEQUENCE [LARGE SCALE GENOMIC DNA]</scope>
    <source>
        <strain evidence="1 2">GA_2019</strain>
        <tissue evidence="1">Muscle</tissue>
    </source>
</reference>
<accession>A0ABV0P4V5</accession>
<name>A0ABV0P4V5_9TELE</name>
<evidence type="ECO:0000313" key="2">
    <source>
        <dbReference type="Proteomes" id="UP001476798"/>
    </source>
</evidence>
<gene>
    <name evidence="1" type="ORF">GOODEAATRI_016583</name>
</gene>
<sequence length="51" mass="5266">MSGFGLVPVDGGDLVKLSPGETVLGRGPLLGVSHPESLTWFGLISAPFNRS</sequence>